<gene>
    <name evidence="2" type="ORF">AWC29_09335</name>
    <name evidence="1" type="ORF">BN973_00808</name>
</gene>
<evidence type="ECO:0008006" key="4">
    <source>
        <dbReference type="Google" id="ProtNLM"/>
    </source>
</evidence>
<evidence type="ECO:0000313" key="1">
    <source>
        <dbReference type="EMBL" id="CDO86465.1"/>
    </source>
</evidence>
<dbReference type="OrthoDB" id="4380275at2"/>
<proteinExistence type="predicted"/>
<reference evidence="1" key="2">
    <citation type="submission" date="2014-04" db="EMBL/GenBank/DDBJ databases">
        <authorList>
            <person name="Urmite Genomes U."/>
        </authorList>
    </citation>
    <scope>NUCLEOTIDE SEQUENCE</scope>
    <source>
        <strain evidence="1">DSM 44626</strain>
    </source>
</reference>
<dbReference type="AlphaFoldDB" id="A0A024JRI8"/>
<dbReference type="EMBL" id="LQPY01000011">
    <property type="protein sequence ID" value="ORX06430.1"/>
    <property type="molecule type" value="Genomic_DNA"/>
</dbReference>
<dbReference type="NCBIfam" id="TIGR04338">
    <property type="entry name" value="HEXXH_Rv0185"/>
    <property type="match status" value="1"/>
</dbReference>
<protein>
    <recommendedName>
        <fullName evidence="4">TIGR04338 family metallohydrolase</fullName>
    </recommendedName>
</protein>
<dbReference type="EMBL" id="HG964446">
    <property type="protein sequence ID" value="CDO86465.1"/>
    <property type="molecule type" value="Genomic_DNA"/>
</dbReference>
<keyword evidence="3" id="KW-1185">Reference proteome</keyword>
<reference evidence="2 3" key="3">
    <citation type="submission" date="2016-01" db="EMBL/GenBank/DDBJ databases">
        <title>The new phylogeny of the genus Mycobacterium.</title>
        <authorList>
            <person name="Tarcisio F."/>
            <person name="Conor M."/>
            <person name="Antonella G."/>
            <person name="Elisabetta G."/>
            <person name="Giulia F.S."/>
            <person name="Sara T."/>
            <person name="Anna F."/>
            <person name="Clotilde B."/>
            <person name="Roberto B."/>
            <person name="Veronica D.S."/>
            <person name="Fabio R."/>
            <person name="Monica P."/>
            <person name="Olivier J."/>
            <person name="Enrico T."/>
            <person name="Nicola S."/>
        </authorList>
    </citation>
    <scope>NUCLEOTIDE SEQUENCE [LARGE SCALE GENOMIC DNA]</scope>
    <source>
        <strain evidence="2 3">DSM 44626</strain>
    </source>
</reference>
<evidence type="ECO:0000313" key="3">
    <source>
        <dbReference type="Proteomes" id="UP000193710"/>
    </source>
</evidence>
<reference evidence="1" key="1">
    <citation type="journal article" date="2014" name="Genome Announc.">
        <title>Draft Genome Sequence of Mycobacterium triplex DSM 44626.</title>
        <authorList>
            <person name="Sassi M."/>
            <person name="Croce O."/>
            <person name="Robert C."/>
            <person name="Raoult D."/>
            <person name="Drancourt M."/>
        </authorList>
    </citation>
    <scope>NUCLEOTIDE SEQUENCE [LARGE SCALE GENOMIC DNA]</scope>
    <source>
        <strain evidence="1">DSM 44626</strain>
    </source>
</reference>
<dbReference type="InterPro" id="IPR027595">
    <property type="entry name" value="CHP04338"/>
</dbReference>
<dbReference type="HOGENOM" id="CLU_137923_0_0_11"/>
<sequence>MSAGGAPTRDSQRSKVYAAEEFVRTMFDRAAEHGSSTVEFFGTQLTLPPEGRFGSVASVQRYVDEVLALPAVRDRWPAPSPLRVRSRRAATAAHYENYEGTGVIAVPDRDAADWALRELVVLHEVAHHLCQAKPAHGPEFVDTICTLAELVMGPELGHVLRVVYAKEGVKWTATMRAAGRAVEEPDN</sequence>
<evidence type="ECO:0000313" key="2">
    <source>
        <dbReference type="EMBL" id="ORX06430.1"/>
    </source>
</evidence>
<dbReference type="eggNOG" id="ENOG50331UX">
    <property type="taxonomic scope" value="Bacteria"/>
</dbReference>
<name>A0A024JRI8_9MYCO</name>
<accession>A0A024JRI8</accession>
<dbReference type="Proteomes" id="UP000193710">
    <property type="component" value="Unassembled WGS sequence"/>
</dbReference>
<dbReference type="RefSeq" id="WP_051641109.1">
    <property type="nucleotide sequence ID" value="NZ_HG964446.1"/>
</dbReference>
<dbReference type="STRING" id="47839.BN973_00808"/>
<dbReference type="Proteomes" id="UP000028880">
    <property type="component" value="Unassembled WGS sequence"/>
</dbReference>
<organism evidence="1">
    <name type="scientific">Mycobacterium triplex</name>
    <dbReference type="NCBI Taxonomy" id="47839"/>
    <lineage>
        <taxon>Bacteria</taxon>
        <taxon>Bacillati</taxon>
        <taxon>Actinomycetota</taxon>
        <taxon>Actinomycetes</taxon>
        <taxon>Mycobacteriales</taxon>
        <taxon>Mycobacteriaceae</taxon>
        <taxon>Mycobacterium</taxon>
        <taxon>Mycobacterium simiae complex</taxon>
    </lineage>
</organism>